<accession>A0A4C1YM72</accession>
<sequence length="171" mass="19198">MSLPVFKTRRDVRIKGECKTLGRVSTSSYQLGTYSNTSAHETRKLGLGRRGRHTETVARGAVNNHECSILTSQACQTVFWEHERPVICVSLKTGRLTVRHSRAGRVGGEAFHATERRLQALLQRFMNIFRLKYNTDCDIGMRECSPAPSRSVSLGKCSGARLAPRPRALRR</sequence>
<gene>
    <name evidence="1" type="ORF">EVAR_54528_1</name>
</gene>
<comment type="caution">
    <text evidence="1">The sequence shown here is derived from an EMBL/GenBank/DDBJ whole genome shotgun (WGS) entry which is preliminary data.</text>
</comment>
<protein>
    <submittedName>
        <fullName evidence="1">Uncharacterized protein</fullName>
    </submittedName>
</protein>
<keyword evidence="2" id="KW-1185">Reference proteome</keyword>
<evidence type="ECO:0000313" key="2">
    <source>
        <dbReference type="Proteomes" id="UP000299102"/>
    </source>
</evidence>
<dbReference type="AlphaFoldDB" id="A0A4C1YM72"/>
<dbReference type="Proteomes" id="UP000299102">
    <property type="component" value="Unassembled WGS sequence"/>
</dbReference>
<dbReference type="EMBL" id="BGZK01001248">
    <property type="protein sequence ID" value="GBP75435.1"/>
    <property type="molecule type" value="Genomic_DNA"/>
</dbReference>
<reference evidence="1 2" key="1">
    <citation type="journal article" date="2019" name="Commun. Biol.">
        <title>The bagworm genome reveals a unique fibroin gene that provides high tensile strength.</title>
        <authorList>
            <person name="Kono N."/>
            <person name="Nakamura H."/>
            <person name="Ohtoshi R."/>
            <person name="Tomita M."/>
            <person name="Numata K."/>
            <person name="Arakawa K."/>
        </authorList>
    </citation>
    <scope>NUCLEOTIDE SEQUENCE [LARGE SCALE GENOMIC DNA]</scope>
</reference>
<proteinExistence type="predicted"/>
<evidence type="ECO:0000313" key="1">
    <source>
        <dbReference type="EMBL" id="GBP75435.1"/>
    </source>
</evidence>
<organism evidence="1 2">
    <name type="scientific">Eumeta variegata</name>
    <name type="common">Bagworm moth</name>
    <name type="synonym">Eumeta japonica</name>
    <dbReference type="NCBI Taxonomy" id="151549"/>
    <lineage>
        <taxon>Eukaryota</taxon>
        <taxon>Metazoa</taxon>
        <taxon>Ecdysozoa</taxon>
        <taxon>Arthropoda</taxon>
        <taxon>Hexapoda</taxon>
        <taxon>Insecta</taxon>
        <taxon>Pterygota</taxon>
        <taxon>Neoptera</taxon>
        <taxon>Endopterygota</taxon>
        <taxon>Lepidoptera</taxon>
        <taxon>Glossata</taxon>
        <taxon>Ditrysia</taxon>
        <taxon>Tineoidea</taxon>
        <taxon>Psychidae</taxon>
        <taxon>Oiketicinae</taxon>
        <taxon>Eumeta</taxon>
    </lineage>
</organism>
<name>A0A4C1YM72_EUMVA</name>